<accession>A0A931WPS5</accession>
<evidence type="ECO:0000256" key="1">
    <source>
        <dbReference type="ARBA" id="ARBA00022679"/>
    </source>
</evidence>
<dbReference type="SUPFAM" id="SSF64005">
    <property type="entry name" value="Undecaprenyl diphosphate synthase"/>
    <property type="match status" value="1"/>
</dbReference>
<evidence type="ECO:0000313" key="4">
    <source>
        <dbReference type="Proteomes" id="UP000724148"/>
    </source>
</evidence>
<keyword evidence="1" id="KW-0808">Transferase</keyword>
<protein>
    <submittedName>
        <fullName evidence="3">Undecaprenyl diphosphate synthase family protein</fullName>
    </submittedName>
</protein>
<dbReference type="AlphaFoldDB" id="A0A931WPS5"/>
<proteinExistence type="predicted"/>
<sequence length="127" mass="13979">MKQEPTKVPQCVGMILDGNRRWAKARGIPKLEGHRAGYEKLKETSKSWMQISNEKGRNTRPPQSPYPSHPSPAPSSTQSISIIPCVSCMQYSRSAFLRATLSCFSSLYIAAKNSLAAWPPSLTSSPV</sequence>
<organism evidence="3 4">
    <name type="scientific">Candidatus Sungiibacteriota bacterium</name>
    <dbReference type="NCBI Taxonomy" id="2750080"/>
    <lineage>
        <taxon>Bacteria</taxon>
        <taxon>Candidatus Sungiibacteriota</taxon>
    </lineage>
</organism>
<dbReference type="InterPro" id="IPR001441">
    <property type="entry name" value="UPP_synth-like"/>
</dbReference>
<dbReference type="EMBL" id="JACOZA010000075">
    <property type="protein sequence ID" value="MBI2097061.1"/>
    <property type="molecule type" value="Genomic_DNA"/>
</dbReference>
<feature type="compositionally biased region" description="Pro residues" evidence="2">
    <location>
        <begin position="62"/>
        <end position="73"/>
    </location>
</feature>
<dbReference type="InterPro" id="IPR036424">
    <property type="entry name" value="UPP_synth-like_sf"/>
</dbReference>
<dbReference type="PANTHER" id="PTHR10291:SF0">
    <property type="entry name" value="DEHYDRODOLICHYL DIPHOSPHATE SYNTHASE 2"/>
    <property type="match status" value="1"/>
</dbReference>
<dbReference type="GO" id="GO:0016094">
    <property type="term" value="P:polyprenol biosynthetic process"/>
    <property type="evidence" value="ECO:0007669"/>
    <property type="project" value="TreeGrafter"/>
</dbReference>
<feature type="region of interest" description="Disordered" evidence="2">
    <location>
        <begin position="47"/>
        <end position="78"/>
    </location>
</feature>
<evidence type="ECO:0000313" key="3">
    <source>
        <dbReference type="EMBL" id="MBI2097061.1"/>
    </source>
</evidence>
<dbReference type="Pfam" id="PF01255">
    <property type="entry name" value="Prenyltransf"/>
    <property type="match status" value="1"/>
</dbReference>
<dbReference type="PANTHER" id="PTHR10291">
    <property type="entry name" value="DEHYDRODOLICHYL DIPHOSPHATE SYNTHASE FAMILY MEMBER"/>
    <property type="match status" value="1"/>
</dbReference>
<name>A0A931WPS5_9BACT</name>
<dbReference type="Gene3D" id="3.40.1180.10">
    <property type="entry name" value="Decaprenyl diphosphate synthase-like"/>
    <property type="match status" value="1"/>
</dbReference>
<gene>
    <name evidence="3" type="ORF">HYT40_02855</name>
</gene>
<comment type="caution">
    <text evidence="3">The sequence shown here is derived from an EMBL/GenBank/DDBJ whole genome shotgun (WGS) entry which is preliminary data.</text>
</comment>
<dbReference type="Proteomes" id="UP000724148">
    <property type="component" value="Unassembled WGS sequence"/>
</dbReference>
<evidence type="ECO:0000256" key="2">
    <source>
        <dbReference type="SAM" id="MobiDB-lite"/>
    </source>
</evidence>
<dbReference type="GO" id="GO:0045547">
    <property type="term" value="F:ditrans,polycis-polyprenyl diphosphate synthase [(2E,6E)-farnesyl diphosphate specific] activity"/>
    <property type="evidence" value="ECO:0007669"/>
    <property type="project" value="TreeGrafter"/>
</dbReference>
<reference evidence="3" key="1">
    <citation type="submission" date="2020-07" db="EMBL/GenBank/DDBJ databases">
        <title>Huge and variable diversity of episymbiotic CPR bacteria and DPANN archaea in groundwater ecosystems.</title>
        <authorList>
            <person name="He C.Y."/>
            <person name="Keren R."/>
            <person name="Whittaker M."/>
            <person name="Farag I.F."/>
            <person name="Doudna J."/>
            <person name="Cate J.H.D."/>
            <person name="Banfield J.F."/>
        </authorList>
    </citation>
    <scope>NUCLEOTIDE SEQUENCE</scope>
    <source>
        <strain evidence="3">NC_groundwater_193_Ag_S-0.1um_51_7</strain>
    </source>
</reference>